<dbReference type="EMBL" id="QUMQ01000001">
    <property type="protein sequence ID" value="REF94808.1"/>
    <property type="molecule type" value="Genomic_DNA"/>
</dbReference>
<evidence type="ECO:0000313" key="2">
    <source>
        <dbReference type="EMBL" id="REF94808.1"/>
    </source>
</evidence>
<evidence type="ECO:0000259" key="1">
    <source>
        <dbReference type="Pfam" id="PF12680"/>
    </source>
</evidence>
<dbReference type="OrthoDB" id="8684708at2"/>
<gene>
    <name evidence="2" type="ORF">DFJ67_0752</name>
</gene>
<organism evidence="2 3">
    <name type="scientific">Asanoa ferruginea</name>
    <dbReference type="NCBI Taxonomy" id="53367"/>
    <lineage>
        <taxon>Bacteria</taxon>
        <taxon>Bacillati</taxon>
        <taxon>Actinomycetota</taxon>
        <taxon>Actinomycetes</taxon>
        <taxon>Micromonosporales</taxon>
        <taxon>Micromonosporaceae</taxon>
        <taxon>Asanoa</taxon>
    </lineage>
</organism>
<evidence type="ECO:0000313" key="3">
    <source>
        <dbReference type="Proteomes" id="UP000256913"/>
    </source>
</evidence>
<dbReference type="SUPFAM" id="SSF54427">
    <property type="entry name" value="NTF2-like"/>
    <property type="match status" value="1"/>
</dbReference>
<proteinExistence type="predicted"/>
<dbReference type="Gene3D" id="3.10.450.50">
    <property type="match status" value="1"/>
</dbReference>
<sequence length="111" mass="12074">MNATELPKVITDFVTALDARETDVALGFLTDEASVTDQGKTYHGADEIRAWLVGPASEFTYTSAVTGVTMADSHHYDVLQHLEGNFPSGVVDLHYRFTLDGGKISQLVCEP</sequence>
<accession>A0A3D9ZBM5</accession>
<protein>
    <recommendedName>
        <fullName evidence="1">SnoaL-like domain-containing protein</fullName>
    </recommendedName>
</protein>
<dbReference type="Proteomes" id="UP000256913">
    <property type="component" value="Unassembled WGS sequence"/>
</dbReference>
<keyword evidence="3" id="KW-1185">Reference proteome</keyword>
<comment type="caution">
    <text evidence="2">The sequence shown here is derived from an EMBL/GenBank/DDBJ whole genome shotgun (WGS) entry which is preliminary data.</text>
</comment>
<dbReference type="Pfam" id="PF12680">
    <property type="entry name" value="SnoaL_2"/>
    <property type="match status" value="1"/>
</dbReference>
<feature type="domain" description="SnoaL-like" evidence="1">
    <location>
        <begin position="11"/>
        <end position="105"/>
    </location>
</feature>
<dbReference type="AlphaFoldDB" id="A0A3D9ZBM5"/>
<name>A0A3D9ZBM5_9ACTN</name>
<dbReference type="InterPro" id="IPR032710">
    <property type="entry name" value="NTF2-like_dom_sf"/>
</dbReference>
<reference evidence="2 3" key="1">
    <citation type="submission" date="2018-08" db="EMBL/GenBank/DDBJ databases">
        <title>Sequencing the genomes of 1000 actinobacteria strains.</title>
        <authorList>
            <person name="Klenk H.-P."/>
        </authorList>
    </citation>
    <scope>NUCLEOTIDE SEQUENCE [LARGE SCALE GENOMIC DNA]</scope>
    <source>
        <strain evidence="2 3">DSM 44099</strain>
    </source>
</reference>
<dbReference type="RefSeq" id="WP_116066567.1">
    <property type="nucleotide sequence ID" value="NZ_BONB01000001.1"/>
</dbReference>
<dbReference type="InterPro" id="IPR037401">
    <property type="entry name" value="SnoaL-like"/>
</dbReference>